<evidence type="ECO:0000313" key="2">
    <source>
        <dbReference type="EMBL" id="KAJ4427511.1"/>
    </source>
</evidence>
<dbReference type="EMBL" id="JAJSOF020000038">
    <property type="protein sequence ID" value="KAJ4427511.1"/>
    <property type="molecule type" value="Genomic_DNA"/>
</dbReference>
<evidence type="ECO:0000256" key="1">
    <source>
        <dbReference type="SAM" id="MobiDB-lite"/>
    </source>
</evidence>
<dbReference type="Proteomes" id="UP001148838">
    <property type="component" value="Unassembled WGS sequence"/>
</dbReference>
<accession>A0ABQ8S0I6</accession>
<keyword evidence="3" id="KW-1185">Reference proteome</keyword>
<gene>
    <name evidence="2" type="ORF">ANN_25159</name>
</gene>
<comment type="caution">
    <text evidence="2">The sequence shown here is derived from an EMBL/GenBank/DDBJ whole genome shotgun (WGS) entry which is preliminary data.</text>
</comment>
<proteinExistence type="predicted"/>
<name>A0ABQ8S0I6_PERAM</name>
<evidence type="ECO:0000313" key="3">
    <source>
        <dbReference type="Proteomes" id="UP001148838"/>
    </source>
</evidence>
<organism evidence="2 3">
    <name type="scientific">Periplaneta americana</name>
    <name type="common">American cockroach</name>
    <name type="synonym">Blatta americana</name>
    <dbReference type="NCBI Taxonomy" id="6978"/>
    <lineage>
        <taxon>Eukaryota</taxon>
        <taxon>Metazoa</taxon>
        <taxon>Ecdysozoa</taxon>
        <taxon>Arthropoda</taxon>
        <taxon>Hexapoda</taxon>
        <taxon>Insecta</taxon>
        <taxon>Pterygota</taxon>
        <taxon>Neoptera</taxon>
        <taxon>Polyneoptera</taxon>
        <taxon>Dictyoptera</taxon>
        <taxon>Blattodea</taxon>
        <taxon>Blattoidea</taxon>
        <taxon>Blattidae</taxon>
        <taxon>Blattinae</taxon>
        <taxon>Periplaneta</taxon>
    </lineage>
</organism>
<protein>
    <submittedName>
        <fullName evidence="2">Uncharacterized protein</fullName>
    </submittedName>
</protein>
<feature type="region of interest" description="Disordered" evidence="1">
    <location>
        <begin position="95"/>
        <end position="115"/>
    </location>
</feature>
<sequence length="392" mass="42465">MVSILHDERIWGRSKSSWTSAVDCDDGSDVIQAILQQASGCHVETDMISSAFVCPQCGRTTVTNTELDGSSNKNSRALISLVPTVRLLEKTASDDDTHVKMESEDPPVNLTLSPTNSVTDRSAVLSKESYRNNLNNTTDSGTHDVFLVKDKTNCEIVSPATKLMGSDSSNVVHHKTIKSPLVLKSALTNSRVITVKGINKPSQGSFDNLKKMKHNIIVGKQLDTGRIVKMKVLNPIMLNTSIFANNTVSNAQSPSSLCISSVMGTGNIASSSSAITSGRTISLDPKIVSSRSLTNTEAKMIVEPLNTDKNTPTYSNVKRKAENDVSIVFEKGGEPDVQILSKKEQNAQNSSSLKENATLKSSNVKERTQKFIVTSITCPSIEKYKTSKSHCN</sequence>
<reference evidence="2 3" key="1">
    <citation type="journal article" date="2022" name="Allergy">
        <title>Genome assembly and annotation of Periplaneta americana reveal a comprehensive cockroach allergen profile.</title>
        <authorList>
            <person name="Wang L."/>
            <person name="Xiong Q."/>
            <person name="Saelim N."/>
            <person name="Wang L."/>
            <person name="Nong W."/>
            <person name="Wan A.T."/>
            <person name="Shi M."/>
            <person name="Liu X."/>
            <person name="Cao Q."/>
            <person name="Hui J.H.L."/>
            <person name="Sookrung N."/>
            <person name="Leung T.F."/>
            <person name="Tungtrongchitr A."/>
            <person name="Tsui S.K.W."/>
        </authorList>
    </citation>
    <scope>NUCLEOTIDE SEQUENCE [LARGE SCALE GENOMIC DNA]</scope>
    <source>
        <strain evidence="2">PWHHKU_190912</strain>
    </source>
</reference>